<dbReference type="Proteomes" id="UP001246858">
    <property type="component" value="Unassembled WGS sequence"/>
</dbReference>
<keyword evidence="1" id="KW-0675">Receptor</keyword>
<organism evidence="1 2">
    <name type="scientific">Pedobacter africanus</name>
    <dbReference type="NCBI Taxonomy" id="151894"/>
    <lineage>
        <taxon>Bacteria</taxon>
        <taxon>Pseudomonadati</taxon>
        <taxon>Bacteroidota</taxon>
        <taxon>Sphingobacteriia</taxon>
        <taxon>Sphingobacteriales</taxon>
        <taxon>Sphingobacteriaceae</taxon>
        <taxon>Pedobacter</taxon>
    </lineage>
</organism>
<evidence type="ECO:0000313" key="1">
    <source>
        <dbReference type="EMBL" id="MDR6782062.1"/>
    </source>
</evidence>
<protein>
    <submittedName>
        <fullName evidence="1">Outer membrane cobalamin receptor</fullName>
    </submittedName>
</protein>
<comment type="caution">
    <text evidence="1">The sequence shown here is derived from an EMBL/GenBank/DDBJ whole genome shotgun (WGS) entry which is preliminary data.</text>
</comment>
<sequence>MSYGKILLILFFCAVSSVATAQTTSDISGYIKDGNEPIAGASVLLKGSKIGATSDARGYFELKNIKPGSYSIMVSYLGYVRESRSLTLAADQHVNLDFLLKRDPQQLKNVDISGKTKTQEVRESGFAVNAIDVKKFANTTADLNQILNRSTGVRIREQGGLGSDFKFSINGLSGKQVKFFIDGIPMEVMGSAMSLNNIPVNLADRLEVYKGVVPVTLGADAMGGAVNVVTSQKVNNYLDVSHSYGSFNTNRSALTGQYTDQKTGIIVKASGFRNSSKNNYKMKGVDVLASGPQPGNYIPEEELFGKEYASGDVKRFHDNYFSVLGQAEAGITNKKWADVLFIGGGYNETRQDLQTGFDQKTVYGKVKRTSYAKSATIRYKKDNLFTEGLSLSAFAARSADTYRTTDTVFAKYIWDGSWYDSGYTEMGRSIATVGVIRRPRTYAMANMGYVINPRHSISLNYTLDHLKNENYNAYSEQRDSLPGKINKQIVGLAYQQDLMGGKLVNTFFAKYYNLGLNRTKYVNRILTAQDTLANNMGYGIASRYKLSNGLGIKASYEHAYRLQEAEEVFGDGLNLQGNPDLKPESSDNINLGAFYSFQVSKNSFFIEASGFYRNAKDFIFPVPDVRSNLLKNENQSSVRITGFESELRYNYDQLLSVTFNLTYQNAINTTKTGQTESYYVEGSYKNKIPNQPWLFGNADFTIGKDNLLGKDTRLQFNWFTQYINWFYLTWESKGNPNGKSDIPTQFIHNAALSYSLNKGKYNISAECRNLTDRMSYDNFKLQKPGRSFSIKFRYFIQ</sequence>
<proteinExistence type="predicted"/>
<gene>
    <name evidence="1" type="ORF">J2X78_000614</name>
</gene>
<dbReference type="EMBL" id="JAVDTF010000001">
    <property type="protein sequence ID" value="MDR6782062.1"/>
    <property type="molecule type" value="Genomic_DNA"/>
</dbReference>
<accession>A0ACC6KSF0</accession>
<reference evidence="1" key="1">
    <citation type="submission" date="2023-07" db="EMBL/GenBank/DDBJ databases">
        <title>Sorghum-associated microbial communities from plants grown in Nebraska, USA.</title>
        <authorList>
            <person name="Schachtman D."/>
        </authorList>
    </citation>
    <scope>NUCLEOTIDE SEQUENCE</scope>
    <source>
        <strain evidence="1">2697</strain>
    </source>
</reference>
<evidence type="ECO:0000313" key="2">
    <source>
        <dbReference type="Proteomes" id="UP001246858"/>
    </source>
</evidence>
<keyword evidence="2" id="KW-1185">Reference proteome</keyword>
<name>A0ACC6KSF0_9SPHI</name>